<evidence type="ECO:0000313" key="6">
    <source>
        <dbReference type="Proteomes" id="UP000077248"/>
    </source>
</evidence>
<dbReference type="EMBL" id="KV441476">
    <property type="protein sequence ID" value="OAG21821.1"/>
    <property type="molecule type" value="Genomic_DNA"/>
</dbReference>
<dbReference type="Pfam" id="PF05057">
    <property type="entry name" value="DUF676"/>
    <property type="match status" value="1"/>
</dbReference>
<evidence type="ECO:0000313" key="5">
    <source>
        <dbReference type="EMBL" id="OAG21821.1"/>
    </source>
</evidence>
<dbReference type="Gene3D" id="3.40.50.1820">
    <property type="entry name" value="alpha/beta hydrolase"/>
    <property type="match status" value="1"/>
</dbReference>
<name>A0A177DRQ9_ALTAL</name>
<dbReference type="Proteomes" id="UP000077248">
    <property type="component" value="Unassembled WGS sequence"/>
</dbReference>
<protein>
    <recommendedName>
        <fullName evidence="4">DUF676 domain-containing protein</fullName>
    </recommendedName>
</protein>
<evidence type="ECO:0000256" key="1">
    <source>
        <dbReference type="ARBA" id="ARBA00004685"/>
    </source>
</evidence>
<keyword evidence="6" id="KW-1185">Reference proteome</keyword>
<comment type="pathway">
    <text evidence="1">Mycotoxin biosynthesis.</text>
</comment>
<reference evidence="5 6" key="1">
    <citation type="submission" date="2016-05" db="EMBL/GenBank/DDBJ databases">
        <title>Comparative analysis of secretome profiles of manganese(II)-oxidizing ascomycete fungi.</title>
        <authorList>
            <consortium name="DOE Joint Genome Institute"/>
            <person name="Zeiner C.A."/>
            <person name="Purvine S.O."/>
            <person name="Zink E.M."/>
            <person name="Wu S."/>
            <person name="Pasa-Tolic L."/>
            <person name="Chaput D.L."/>
            <person name="Haridas S."/>
            <person name="Grigoriev I.V."/>
            <person name="Santelli C.M."/>
            <person name="Hansel C.M."/>
        </authorList>
    </citation>
    <scope>NUCLEOTIDE SEQUENCE [LARGE SCALE GENOMIC DNA]</scope>
    <source>
        <strain evidence="5 6">SRC1lrK2f</strain>
    </source>
</reference>
<dbReference type="InterPro" id="IPR029058">
    <property type="entry name" value="AB_hydrolase_fold"/>
</dbReference>
<evidence type="ECO:0000256" key="3">
    <source>
        <dbReference type="SAM" id="MobiDB-lite"/>
    </source>
</evidence>
<dbReference type="InterPro" id="IPR052374">
    <property type="entry name" value="SERAC1"/>
</dbReference>
<dbReference type="KEGG" id="aalt:CC77DRAFT_1008119"/>
<dbReference type="OMA" id="DHRTICK"/>
<dbReference type="AlphaFoldDB" id="A0A177DRQ9"/>
<dbReference type="PANTHER" id="PTHR48182:SF3">
    <property type="entry name" value="DUF676 DOMAIN-CONTAINING PROTEIN"/>
    <property type="match status" value="1"/>
</dbReference>
<dbReference type="RefSeq" id="XP_018387242.1">
    <property type="nucleotide sequence ID" value="XM_018523519.1"/>
</dbReference>
<gene>
    <name evidence="5" type="ORF">CC77DRAFT_1008119</name>
</gene>
<comment type="similarity">
    <text evidence="2">Belongs to the putative lipase ROG1 family.</text>
</comment>
<proteinExistence type="inferred from homology"/>
<feature type="region of interest" description="Disordered" evidence="3">
    <location>
        <begin position="1"/>
        <end position="59"/>
    </location>
</feature>
<dbReference type="InterPro" id="IPR007751">
    <property type="entry name" value="DUF676_lipase-like"/>
</dbReference>
<organism evidence="5 6">
    <name type="scientific">Alternaria alternata</name>
    <name type="common">Alternaria rot fungus</name>
    <name type="synonym">Torula alternata</name>
    <dbReference type="NCBI Taxonomy" id="5599"/>
    <lineage>
        <taxon>Eukaryota</taxon>
        <taxon>Fungi</taxon>
        <taxon>Dikarya</taxon>
        <taxon>Ascomycota</taxon>
        <taxon>Pezizomycotina</taxon>
        <taxon>Dothideomycetes</taxon>
        <taxon>Pleosporomycetidae</taxon>
        <taxon>Pleosporales</taxon>
        <taxon>Pleosporineae</taxon>
        <taxon>Pleosporaceae</taxon>
        <taxon>Alternaria</taxon>
        <taxon>Alternaria sect. Alternaria</taxon>
        <taxon>Alternaria alternata complex</taxon>
    </lineage>
</organism>
<feature type="region of interest" description="Disordered" evidence="3">
    <location>
        <begin position="337"/>
        <end position="360"/>
    </location>
</feature>
<dbReference type="PANTHER" id="PTHR48182">
    <property type="entry name" value="PROTEIN SERAC1"/>
    <property type="match status" value="1"/>
</dbReference>
<evidence type="ECO:0000259" key="4">
    <source>
        <dbReference type="Pfam" id="PF05057"/>
    </source>
</evidence>
<sequence length="360" mass="40112">MKAQESSSKPKDKQAPAFLRSPSDPMPSSQCDRAETPQEVAITQDLAPASNPQVEAKSERVAVLQETSGLHILFEPTTASSDLAVHGPGGDGFSTWTDGKSGKLWLRDLLPRFQGFRNARVMTFNYVHPTSLSRRGTRSRTELWLDETAESLESCIMKTRDETNTPRGKPIMFIGHSLGGIIIKMALAMAHGNDARSIFYSTKSIIFFGTPRIGRQQKVAERLLTLQRIIEAAGIKQDEALEASRYDGNLMVDTTEWFHDLGRGLLVTSFYEREKYNDVLVVDGNQARGNFANETTIGLDANHHTICQFASEKDEGFAEVHRAMYMHLMEISRALDAKEHSPTENKRAILDDLEATTKPL</sequence>
<feature type="domain" description="DUF676" evidence="4">
    <location>
        <begin position="132"/>
        <end position="207"/>
    </location>
</feature>
<evidence type="ECO:0000256" key="2">
    <source>
        <dbReference type="ARBA" id="ARBA00007920"/>
    </source>
</evidence>
<dbReference type="VEuPathDB" id="FungiDB:CC77DRAFT_1008119"/>
<dbReference type="GeneID" id="29109113"/>
<accession>A0A177DRQ9</accession>
<feature type="compositionally biased region" description="Basic and acidic residues" evidence="3">
    <location>
        <begin position="337"/>
        <end position="350"/>
    </location>
</feature>
<dbReference type="SUPFAM" id="SSF53474">
    <property type="entry name" value="alpha/beta-Hydrolases"/>
    <property type="match status" value="1"/>
</dbReference>